<dbReference type="CDD" id="cd03467">
    <property type="entry name" value="Rieske"/>
    <property type="match status" value="1"/>
</dbReference>
<dbReference type="OrthoDB" id="9800776at2"/>
<dbReference type="GO" id="GO:0051537">
    <property type="term" value="F:2 iron, 2 sulfur cluster binding"/>
    <property type="evidence" value="ECO:0007669"/>
    <property type="project" value="UniProtKB-KW"/>
</dbReference>
<organism evidence="6 7">
    <name type="scientific">Skermanella aerolata</name>
    <dbReference type="NCBI Taxonomy" id="393310"/>
    <lineage>
        <taxon>Bacteria</taxon>
        <taxon>Pseudomonadati</taxon>
        <taxon>Pseudomonadota</taxon>
        <taxon>Alphaproteobacteria</taxon>
        <taxon>Rhodospirillales</taxon>
        <taxon>Azospirillaceae</taxon>
        <taxon>Skermanella</taxon>
    </lineage>
</organism>
<dbReference type="PANTHER" id="PTHR40261">
    <property type="match status" value="1"/>
</dbReference>
<dbReference type="InterPro" id="IPR017941">
    <property type="entry name" value="Rieske_2Fe-2S"/>
</dbReference>
<feature type="domain" description="Rieske" evidence="5">
    <location>
        <begin position="3"/>
        <end position="111"/>
    </location>
</feature>
<dbReference type="PANTHER" id="PTHR40261:SF1">
    <property type="entry name" value="RIESKE DOMAIN-CONTAINING PROTEIN"/>
    <property type="match status" value="1"/>
</dbReference>
<dbReference type="PROSITE" id="PS51296">
    <property type="entry name" value="RIESKE"/>
    <property type="match status" value="1"/>
</dbReference>
<dbReference type="Gene3D" id="2.102.10.10">
    <property type="entry name" value="Rieske [2Fe-2S] iron-sulphur domain"/>
    <property type="match status" value="1"/>
</dbReference>
<gene>
    <name evidence="6" type="ORF">SAE02_24110</name>
</gene>
<name>A0A512DP58_9PROT</name>
<keyword evidence="4" id="KW-0411">Iron-sulfur</keyword>
<dbReference type="Pfam" id="PF00355">
    <property type="entry name" value="Rieske"/>
    <property type="match status" value="1"/>
</dbReference>
<protein>
    <submittedName>
        <fullName evidence="6">(2Fe-2S)-binding protein</fullName>
    </submittedName>
</protein>
<dbReference type="AlphaFoldDB" id="A0A512DP58"/>
<comment type="caution">
    <text evidence="6">The sequence shown here is derived from an EMBL/GenBank/DDBJ whole genome shotgun (WGS) entry which is preliminary data.</text>
</comment>
<dbReference type="RefSeq" id="WP_044428222.1">
    <property type="nucleotide sequence ID" value="NZ_BJYZ01000009.1"/>
</dbReference>
<keyword evidence="1" id="KW-0001">2Fe-2S</keyword>
<keyword evidence="3" id="KW-0408">Iron</keyword>
<dbReference type="InterPro" id="IPR036922">
    <property type="entry name" value="Rieske_2Fe-2S_sf"/>
</dbReference>
<keyword evidence="7" id="KW-1185">Reference proteome</keyword>
<evidence type="ECO:0000256" key="3">
    <source>
        <dbReference type="ARBA" id="ARBA00023004"/>
    </source>
</evidence>
<dbReference type="SUPFAM" id="SSF50022">
    <property type="entry name" value="ISP domain"/>
    <property type="match status" value="1"/>
</dbReference>
<evidence type="ECO:0000256" key="2">
    <source>
        <dbReference type="ARBA" id="ARBA00022723"/>
    </source>
</evidence>
<sequence length="115" mass="12224">MAIALCLLEEIPDGTGRGFTLKSGIGEAPDSLDILIVRSGSRAFGYVNSCPHARSPLDWTPDRFMSRNGRHIQCATHGALFEIETGRCVSGPCVGKHLTPISLTVTGDGVVTARD</sequence>
<evidence type="ECO:0000259" key="5">
    <source>
        <dbReference type="PROSITE" id="PS51296"/>
    </source>
</evidence>
<accession>A0A512DP58</accession>
<evidence type="ECO:0000313" key="7">
    <source>
        <dbReference type="Proteomes" id="UP000321523"/>
    </source>
</evidence>
<dbReference type="GO" id="GO:0046872">
    <property type="term" value="F:metal ion binding"/>
    <property type="evidence" value="ECO:0007669"/>
    <property type="project" value="UniProtKB-KW"/>
</dbReference>
<dbReference type="EMBL" id="BJYZ01000009">
    <property type="protein sequence ID" value="GEO38263.1"/>
    <property type="molecule type" value="Genomic_DNA"/>
</dbReference>
<evidence type="ECO:0000313" key="6">
    <source>
        <dbReference type="EMBL" id="GEO38263.1"/>
    </source>
</evidence>
<reference evidence="6 7" key="1">
    <citation type="submission" date="2019-07" db="EMBL/GenBank/DDBJ databases">
        <title>Whole genome shotgun sequence of Skermanella aerolata NBRC 106429.</title>
        <authorList>
            <person name="Hosoyama A."/>
            <person name="Uohara A."/>
            <person name="Ohji S."/>
            <person name="Ichikawa N."/>
        </authorList>
    </citation>
    <scope>NUCLEOTIDE SEQUENCE [LARGE SCALE GENOMIC DNA]</scope>
    <source>
        <strain evidence="6 7">NBRC 106429</strain>
    </source>
</reference>
<evidence type="ECO:0000256" key="1">
    <source>
        <dbReference type="ARBA" id="ARBA00022714"/>
    </source>
</evidence>
<dbReference type="Proteomes" id="UP000321523">
    <property type="component" value="Unassembled WGS sequence"/>
</dbReference>
<keyword evidence="2" id="KW-0479">Metal-binding</keyword>
<proteinExistence type="predicted"/>
<evidence type="ECO:0000256" key="4">
    <source>
        <dbReference type="ARBA" id="ARBA00023014"/>
    </source>
</evidence>